<protein>
    <recommendedName>
        <fullName evidence="1">START domain-containing protein</fullName>
    </recommendedName>
</protein>
<dbReference type="InterPro" id="IPR044830">
    <property type="entry name" value="HD-Zip_III"/>
</dbReference>
<dbReference type="Gramene" id="KZN11217">
    <property type="protein sequence ID" value="KZN11217"/>
    <property type="gene ID" value="DCAR_003873"/>
</dbReference>
<dbReference type="Pfam" id="PF01852">
    <property type="entry name" value="START"/>
    <property type="match status" value="1"/>
</dbReference>
<feature type="domain" description="START" evidence="1">
    <location>
        <begin position="64"/>
        <end position="115"/>
    </location>
</feature>
<dbReference type="AlphaFoldDB" id="A0A166IKA8"/>
<keyword evidence="4" id="KW-1185">Reference proteome</keyword>
<dbReference type="InterPro" id="IPR002913">
    <property type="entry name" value="START_lipid-bd_dom"/>
</dbReference>
<dbReference type="Proteomes" id="UP000077755">
    <property type="component" value="Chromosome 1"/>
</dbReference>
<evidence type="ECO:0000313" key="2">
    <source>
        <dbReference type="EMBL" id="KZN11217.1"/>
    </source>
</evidence>
<evidence type="ECO:0000259" key="1">
    <source>
        <dbReference type="Pfam" id="PF01852"/>
    </source>
</evidence>
<accession>A0A166IKA8</accession>
<dbReference type="EMBL" id="LNRQ01000001">
    <property type="protein sequence ID" value="KZN11217.1"/>
    <property type="molecule type" value="Genomic_DNA"/>
</dbReference>
<dbReference type="GO" id="GO:0008289">
    <property type="term" value="F:lipid binding"/>
    <property type="evidence" value="ECO:0007669"/>
    <property type="project" value="InterPro"/>
</dbReference>
<dbReference type="PANTHER" id="PTHR45950:SF7">
    <property type="entry name" value="HOMEOBOX-LEUCINE ZIPPER PROTEIN ATHB-14"/>
    <property type="match status" value="1"/>
</dbReference>
<organism evidence="2">
    <name type="scientific">Daucus carota subsp. sativus</name>
    <name type="common">Carrot</name>
    <dbReference type="NCBI Taxonomy" id="79200"/>
    <lineage>
        <taxon>Eukaryota</taxon>
        <taxon>Viridiplantae</taxon>
        <taxon>Streptophyta</taxon>
        <taxon>Embryophyta</taxon>
        <taxon>Tracheophyta</taxon>
        <taxon>Spermatophyta</taxon>
        <taxon>Magnoliopsida</taxon>
        <taxon>eudicotyledons</taxon>
        <taxon>Gunneridae</taxon>
        <taxon>Pentapetalae</taxon>
        <taxon>asterids</taxon>
        <taxon>campanulids</taxon>
        <taxon>Apiales</taxon>
        <taxon>Apiaceae</taxon>
        <taxon>Apioideae</taxon>
        <taxon>Scandiceae</taxon>
        <taxon>Daucinae</taxon>
        <taxon>Daucus</taxon>
        <taxon>Daucus sect. Daucus</taxon>
    </lineage>
</organism>
<proteinExistence type="predicted"/>
<evidence type="ECO:0000313" key="4">
    <source>
        <dbReference type="Proteomes" id="UP000077755"/>
    </source>
</evidence>
<sequence>MCNSPSGVDPGRVPLEGYWNCCRLGADGWDEDRPSWFRDCRCLDVLSVIPTGNGGTIELIYMQICERSLTSLTGGPPGPPATCFVRADMLPSGCLIRPCDGGGSIINIVDHVNLDYLNFLCNDSYVLYPWSVPKVLRPLGFNDAVNGFLDDGWSILGSDGVEDVTIAINSNPGKYNNTLSILPTFGGVLCAKASMLLQHVPPALLVRFPREHRSEWADYAIDAYSAASLQSSPYAIPYARPGGFPGTQVILPLADTV</sequence>
<dbReference type="SUPFAM" id="SSF55961">
    <property type="entry name" value="Bet v1-like"/>
    <property type="match status" value="1"/>
</dbReference>
<evidence type="ECO:0000313" key="3">
    <source>
        <dbReference type="EMBL" id="WOG84929.1"/>
    </source>
</evidence>
<dbReference type="OMA" id="FPREHRS"/>
<name>A0A166IKA8_DAUCS</name>
<dbReference type="GO" id="GO:0003700">
    <property type="term" value="F:DNA-binding transcription factor activity"/>
    <property type="evidence" value="ECO:0007669"/>
    <property type="project" value="InterPro"/>
</dbReference>
<gene>
    <name evidence="2" type="ORF">DCAR_003873</name>
    <name evidence="3" type="ORF">DCAR_0104114</name>
</gene>
<reference evidence="2" key="1">
    <citation type="journal article" date="2016" name="Nat. Genet.">
        <title>A high-quality carrot genome assembly provides new insights into carotenoid accumulation and asterid genome evolution.</title>
        <authorList>
            <person name="Iorizzo M."/>
            <person name="Ellison S."/>
            <person name="Senalik D."/>
            <person name="Zeng P."/>
            <person name="Satapoomin P."/>
            <person name="Huang J."/>
            <person name="Bowman M."/>
            <person name="Iovene M."/>
            <person name="Sanseverino W."/>
            <person name="Cavagnaro P."/>
            <person name="Yildiz M."/>
            <person name="Macko-Podgorni A."/>
            <person name="Moranska E."/>
            <person name="Grzebelus E."/>
            <person name="Grzebelus D."/>
            <person name="Ashrafi H."/>
            <person name="Zheng Z."/>
            <person name="Cheng S."/>
            <person name="Spooner D."/>
            <person name="Van Deynze A."/>
            <person name="Simon P."/>
        </authorList>
    </citation>
    <scope>NUCLEOTIDE SEQUENCE [LARGE SCALE GENOMIC DNA]</scope>
    <source>
        <tissue evidence="2">Leaf</tissue>
    </source>
</reference>
<dbReference type="STRING" id="79200.A0A166IKA8"/>
<dbReference type="PANTHER" id="PTHR45950">
    <property type="entry name" value="HOMEOBOX-LEUCINE ZIPPER PROTEIN ATHB-14"/>
    <property type="match status" value="1"/>
</dbReference>
<dbReference type="EMBL" id="CP093343">
    <property type="protein sequence ID" value="WOG84929.1"/>
    <property type="molecule type" value="Genomic_DNA"/>
</dbReference>
<reference evidence="3" key="2">
    <citation type="submission" date="2022-03" db="EMBL/GenBank/DDBJ databases">
        <title>Draft title - Genomic analysis of global carrot germplasm unveils the trajectory of domestication and the origin of high carotenoid orange carrot.</title>
        <authorList>
            <person name="Iorizzo M."/>
            <person name="Ellison S."/>
            <person name="Senalik D."/>
            <person name="Macko-Podgorni A."/>
            <person name="Grzebelus D."/>
            <person name="Bostan H."/>
            <person name="Rolling W."/>
            <person name="Curaba J."/>
            <person name="Simon P."/>
        </authorList>
    </citation>
    <scope>NUCLEOTIDE SEQUENCE</scope>
    <source>
        <tissue evidence="3">Leaf</tissue>
    </source>
</reference>